<dbReference type="STRING" id="56780.SYN_00921"/>
<dbReference type="NCBIfam" id="TIGR03303">
    <property type="entry name" value="OM_YaeT"/>
    <property type="match status" value="1"/>
</dbReference>
<feature type="domain" description="POTRA" evidence="9">
    <location>
        <begin position="485"/>
        <end position="558"/>
    </location>
</feature>
<evidence type="ECO:0000256" key="4">
    <source>
        <dbReference type="ARBA" id="ARBA00022729"/>
    </source>
</evidence>
<feature type="domain" description="POTRA" evidence="9">
    <location>
        <begin position="403"/>
        <end position="482"/>
    </location>
</feature>
<feature type="domain" description="POTRA" evidence="9">
    <location>
        <begin position="162"/>
        <end position="233"/>
    </location>
</feature>
<reference evidence="10 11" key="1">
    <citation type="journal article" date="2007" name="Proc. Natl. Acad. Sci. U.S.A.">
        <title>The genome of Syntrophus aciditrophicus: life at the thermodynamic limit of microbial growth.</title>
        <authorList>
            <person name="McInerney M.J."/>
            <person name="Rohlin L."/>
            <person name="Mouttaki H."/>
            <person name="Kim U."/>
            <person name="Krupp R.S."/>
            <person name="Rios-Hernandez L."/>
            <person name="Sieber J."/>
            <person name="Struchtemeyer C.G."/>
            <person name="Bhattacharyya A."/>
            <person name="Campbell J.W."/>
            <person name="Gunsalus R.P."/>
        </authorList>
    </citation>
    <scope>NUCLEOTIDE SEQUENCE [LARGE SCALE GENOMIC DNA]</scope>
    <source>
        <strain evidence="10 11">SB</strain>
    </source>
</reference>
<accession>Q2LVM3</accession>
<evidence type="ECO:0000256" key="8">
    <source>
        <dbReference type="NCBIfam" id="TIGR03303"/>
    </source>
</evidence>
<dbReference type="InterPro" id="IPR039910">
    <property type="entry name" value="D15-like"/>
</dbReference>
<sequence>MHKRMYLMFHRICLIGLVAFFLAVGNLPAQEAARIVIFPFDVFTSADKASLQAVISRNLSSELRRSGKIVLIEESAYADLLAGQAASEALGFRIGRDKGADYVVMGSLSEFGETLSADVRILDIRQGKRMPPLFIQGRGRAQIEKLAGEVKSAILLKIAPEQRIAGVEIQGNRKIGASAIEQVLKSRKGGLFSEGDISADIKAIYRMGYFSNVSAEVTDSPEGRILVFTVLEKAMIAEVKITGNKAVGTSDIEAVLGVKPRQILNAEKVKADILKIRELYDSKGYYNAEIKDRIESSGPKDMRVVYEIKENERLFIEGISFEGNETYSDKELRNMMSTSEKSILHFFTDSGILKREQLKQDIAKLNVFYLNNGFMNAQVGESEITHDRKGIYIKIPVNEGKRFRVGKVEIAGDELTVSRQDLIAKLKIAKKENYDREAIMKDLEYLTQACNDEGYAYADVNPRIAPQEQTQTVDVVFEITKGQHVYFNRIAISGNTKTRDKVIRRQLAITEGDLYNSTNLKKSYANLNRLRYFEEIDFQTEKGPDETKTDVNIRVKEKPTGLFSIGAGYSGQDGAILTAQVSQQNLFGRGQSLSVRANLGSEYNLYEISFVEPYLLDMPLWSKFDLWNSAREYDSYDLDTKGVGITLGYPILPKYRITGYVGYRFTIDDVTEIEEDASWIVKDQEGETTTSGVTLTLTRDTTDDYIFPSRGSKNSVSVEYTGGPLMGDTGFTKYGITSAWFFPLPLETVLGTRVRGGYIESHSGEKLPVYERFVLGGINSLRGLRDVGYKDPVTGDVIGGTTMFNVNVDFIFPLIKNAGMKGVIFYDTGNAWESGYHLDDLRQTAGVGIRWYSPIGPLRLEWGYVLDPKDDESASRWEFTIGMFM</sequence>
<keyword evidence="11" id="KW-1185">Reference proteome</keyword>
<dbReference type="PANTHER" id="PTHR12815:SF47">
    <property type="entry name" value="TRANSLOCATION AND ASSEMBLY MODULE SUBUNIT TAMA"/>
    <property type="match status" value="1"/>
</dbReference>
<dbReference type="KEGG" id="sat:SYN_00921"/>
<keyword evidence="6" id="KW-0472">Membrane</keyword>
<evidence type="ECO:0000256" key="7">
    <source>
        <dbReference type="ARBA" id="ARBA00023237"/>
    </source>
</evidence>
<dbReference type="Gene3D" id="2.40.160.50">
    <property type="entry name" value="membrane protein fhac: a member of the omp85/tpsb transporter family"/>
    <property type="match status" value="1"/>
</dbReference>
<name>Q2LVM3_SYNAS</name>
<evidence type="ECO:0000256" key="5">
    <source>
        <dbReference type="ARBA" id="ARBA00022737"/>
    </source>
</evidence>
<dbReference type="PROSITE" id="PS51779">
    <property type="entry name" value="POTRA"/>
    <property type="match status" value="5"/>
</dbReference>
<dbReference type="InterPro" id="IPR010827">
    <property type="entry name" value="BamA/TamA_POTRA"/>
</dbReference>
<dbReference type="EMBL" id="CP000252">
    <property type="protein sequence ID" value="ABC78129.1"/>
    <property type="molecule type" value="Genomic_DNA"/>
</dbReference>
<dbReference type="GO" id="GO:0015031">
    <property type="term" value="P:protein transport"/>
    <property type="evidence" value="ECO:0007669"/>
    <property type="project" value="InterPro"/>
</dbReference>
<dbReference type="InterPro" id="IPR007195">
    <property type="entry name" value="TolB_N"/>
</dbReference>
<dbReference type="AlphaFoldDB" id="Q2LVM3"/>
<dbReference type="Pfam" id="PF01103">
    <property type="entry name" value="Omp85"/>
    <property type="match status" value="1"/>
</dbReference>
<keyword evidence="2" id="KW-1134">Transmembrane beta strand</keyword>
<dbReference type="InterPro" id="IPR034746">
    <property type="entry name" value="POTRA"/>
</dbReference>
<dbReference type="Pfam" id="PF07244">
    <property type="entry name" value="POTRA"/>
    <property type="match status" value="5"/>
</dbReference>
<dbReference type="HOGENOM" id="CLU_007664_1_1_7"/>
<evidence type="ECO:0000256" key="2">
    <source>
        <dbReference type="ARBA" id="ARBA00022452"/>
    </source>
</evidence>
<dbReference type="GO" id="GO:0009279">
    <property type="term" value="C:cell outer membrane"/>
    <property type="evidence" value="ECO:0007669"/>
    <property type="project" value="UniProtKB-UniRule"/>
</dbReference>
<evidence type="ECO:0000256" key="3">
    <source>
        <dbReference type="ARBA" id="ARBA00022692"/>
    </source>
</evidence>
<organism evidence="10 11">
    <name type="scientific">Syntrophus aciditrophicus (strain SB)</name>
    <dbReference type="NCBI Taxonomy" id="56780"/>
    <lineage>
        <taxon>Bacteria</taxon>
        <taxon>Pseudomonadati</taxon>
        <taxon>Thermodesulfobacteriota</taxon>
        <taxon>Syntrophia</taxon>
        <taxon>Syntrophales</taxon>
        <taxon>Syntrophaceae</taxon>
        <taxon>Syntrophus</taxon>
    </lineage>
</organism>
<dbReference type="InterPro" id="IPR023707">
    <property type="entry name" value="OM_assembly_BamA"/>
</dbReference>
<feature type="domain" description="POTRA" evidence="9">
    <location>
        <begin position="234"/>
        <end position="311"/>
    </location>
</feature>
<keyword evidence="7" id="KW-0998">Cell outer membrane</keyword>
<evidence type="ECO:0000259" key="9">
    <source>
        <dbReference type="PROSITE" id="PS51779"/>
    </source>
</evidence>
<evidence type="ECO:0000256" key="1">
    <source>
        <dbReference type="ARBA" id="ARBA00004370"/>
    </source>
</evidence>
<proteinExistence type="predicted"/>
<dbReference type="Gene3D" id="3.40.50.10070">
    <property type="entry name" value="TolB, N-terminal domain"/>
    <property type="match status" value="1"/>
</dbReference>
<dbReference type="GO" id="GO:0071709">
    <property type="term" value="P:membrane assembly"/>
    <property type="evidence" value="ECO:0007669"/>
    <property type="project" value="InterPro"/>
</dbReference>
<evidence type="ECO:0000313" key="11">
    <source>
        <dbReference type="Proteomes" id="UP000001933"/>
    </source>
</evidence>
<evidence type="ECO:0000313" key="10">
    <source>
        <dbReference type="EMBL" id="ABC78129.1"/>
    </source>
</evidence>
<dbReference type="Gene3D" id="3.10.20.310">
    <property type="entry name" value="membrane protein fhac"/>
    <property type="match status" value="5"/>
</dbReference>
<dbReference type="Proteomes" id="UP000001933">
    <property type="component" value="Chromosome"/>
</dbReference>
<keyword evidence="4" id="KW-0732">Signal</keyword>
<evidence type="ECO:0000256" key="6">
    <source>
        <dbReference type="ARBA" id="ARBA00023136"/>
    </source>
</evidence>
<gene>
    <name evidence="10" type="ORF">SYN_00921</name>
</gene>
<protein>
    <recommendedName>
        <fullName evidence="8">Outer membrane protein assembly factor BamA</fullName>
    </recommendedName>
</protein>
<keyword evidence="5" id="KW-0677">Repeat</keyword>
<dbReference type="FunCoup" id="Q2LVM3">
    <property type="interactions" value="236"/>
</dbReference>
<dbReference type="eggNOG" id="COG4775">
    <property type="taxonomic scope" value="Bacteria"/>
</dbReference>
<dbReference type="InterPro" id="IPR000184">
    <property type="entry name" value="Bac_surfAg_D15"/>
</dbReference>
<feature type="domain" description="POTRA" evidence="9">
    <location>
        <begin position="314"/>
        <end position="400"/>
    </location>
</feature>
<dbReference type="Pfam" id="PF04052">
    <property type="entry name" value="TolB_N"/>
    <property type="match status" value="1"/>
</dbReference>
<dbReference type="GO" id="GO:0042597">
    <property type="term" value="C:periplasmic space"/>
    <property type="evidence" value="ECO:0007669"/>
    <property type="project" value="InterPro"/>
</dbReference>
<dbReference type="PANTHER" id="PTHR12815">
    <property type="entry name" value="SORTING AND ASSEMBLY MACHINERY SAMM50 PROTEIN FAMILY MEMBER"/>
    <property type="match status" value="1"/>
</dbReference>
<dbReference type="eggNOG" id="COG5616">
    <property type="taxonomic scope" value="Bacteria"/>
</dbReference>
<dbReference type="PIRSF" id="PIRSF006076">
    <property type="entry name" value="OM_assembly_OMP85"/>
    <property type="match status" value="1"/>
</dbReference>
<dbReference type="SUPFAM" id="SSF52964">
    <property type="entry name" value="TolB, N-terminal domain"/>
    <property type="match status" value="1"/>
</dbReference>
<keyword evidence="3" id="KW-0812">Transmembrane</keyword>
<dbReference type="InParanoid" id="Q2LVM3"/>
<comment type="subcellular location">
    <subcellularLocation>
        <location evidence="1">Membrane</location>
    </subcellularLocation>
</comment>